<feature type="transmembrane region" description="Helical" evidence="7">
    <location>
        <begin position="218"/>
        <end position="239"/>
    </location>
</feature>
<feature type="transmembrane region" description="Helical" evidence="7">
    <location>
        <begin position="119"/>
        <end position="139"/>
    </location>
</feature>
<dbReference type="FunFam" id="1.20.1250.20:FF:000034">
    <property type="entry name" value="MFS general substrate transporter"/>
    <property type="match status" value="1"/>
</dbReference>
<evidence type="ECO:0000313" key="9">
    <source>
        <dbReference type="Proteomes" id="UP000225277"/>
    </source>
</evidence>
<evidence type="ECO:0000256" key="5">
    <source>
        <dbReference type="ARBA" id="ARBA00023136"/>
    </source>
</evidence>
<dbReference type="GO" id="GO:0022857">
    <property type="term" value="F:transmembrane transporter activity"/>
    <property type="evidence" value="ECO:0007669"/>
    <property type="project" value="InterPro"/>
</dbReference>
<dbReference type="OrthoDB" id="2962993at2759"/>
<dbReference type="InterPro" id="IPR036259">
    <property type="entry name" value="MFS_trans_sf"/>
</dbReference>
<protein>
    <submittedName>
        <fullName evidence="8">Related to PUTATIVE TARTRATE TRANSPORTER</fullName>
    </submittedName>
</protein>
<evidence type="ECO:0000256" key="4">
    <source>
        <dbReference type="ARBA" id="ARBA00022989"/>
    </source>
</evidence>
<dbReference type="Proteomes" id="UP000225277">
    <property type="component" value="Unassembled WGS sequence"/>
</dbReference>
<evidence type="ECO:0000256" key="7">
    <source>
        <dbReference type="SAM" id="Phobius"/>
    </source>
</evidence>
<name>A0A2D3VAR3_9PEZI</name>
<evidence type="ECO:0000256" key="6">
    <source>
        <dbReference type="SAM" id="MobiDB-lite"/>
    </source>
</evidence>
<sequence>MSVPYQDGKTAATEKNVEHSPSPPMSEQHEAAAIHDLDEKRILRKLDRHLLPGVCVLYLLSFLDRSNVANARLEGLLDKDIGLNMTVNQYLTGLTLFFVGYILLEVLWNVILKRIGPKIWLPLITFVWGIVATLQGVVVNNGGQTGMIGFFIVRFFLGVTEGGLFPGVVFYLSMWYKRAERQYRIALFFGMASLAGAFGGILAYGIGFMRGVGGQAGWIFIIEGLLTIVVAIAAFWFIADWPSKAKFITTAEREYVNARLKDDSDATQNEGFSWSNVWSAVKDPKVWLYNAVFHTLSLPLYTLSLFLPSIIKALGYQNWEAQLLTIPPYALATILTIGYAIVSERCHIRAPFIIASSLTAIIGYCILLGNSDPVARPGVSYVGVFFAAAGIYPSVALGLSWPAMNVSGQTKRAAANGLQITIGNLGAVIGTQLYRQDDTPRYIVGHSVSLAYLVGNIVVVSTLWWYLRKINNERDRRAELEPQALEGEWMGDEDPRWRFRI</sequence>
<feature type="transmembrane region" description="Helical" evidence="7">
    <location>
        <begin position="381"/>
        <end position="401"/>
    </location>
</feature>
<dbReference type="InterPro" id="IPR011701">
    <property type="entry name" value="MFS"/>
</dbReference>
<evidence type="ECO:0000256" key="1">
    <source>
        <dbReference type="ARBA" id="ARBA00004141"/>
    </source>
</evidence>
<feature type="transmembrane region" description="Helical" evidence="7">
    <location>
        <begin position="151"/>
        <end position="173"/>
    </location>
</feature>
<dbReference type="FunFam" id="1.20.1250.20:FF:000068">
    <property type="entry name" value="MFS general substrate transporter"/>
    <property type="match status" value="1"/>
</dbReference>
<feature type="region of interest" description="Disordered" evidence="6">
    <location>
        <begin position="1"/>
        <end position="29"/>
    </location>
</feature>
<keyword evidence="5 7" id="KW-0472">Membrane</keyword>
<dbReference type="GeneID" id="35605927"/>
<comment type="subcellular location">
    <subcellularLocation>
        <location evidence="1">Membrane</location>
        <topology evidence="1">Multi-pass membrane protein</topology>
    </subcellularLocation>
</comment>
<feature type="transmembrane region" description="Helical" evidence="7">
    <location>
        <begin position="287"/>
        <end position="311"/>
    </location>
</feature>
<reference evidence="8 9" key="1">
    <citation type="submission" date="2016-03" db="EMBL/GenBank/DDBJ databases">
        <authorList>
            <person name="Ploux O."/>
        </authorList>
    </citation>
    <scope>NUCLEOTIDE SEQUENCE [LARGE SCALE GENOMIC DNA]</scope>
    <source>
        <strain evidence="8 9">URUG2</strain>
    </source>
</reference>
<feature type="transmembrane region" description="Helical" evidence="7">
    <location>
        <begin position="446"/>
        <end position="467"/>
    </location>
</feature>
<evidence type="ECO:0000256" key="2">
    <source>
        <dbReference type="ARBA" id="ARBA00022448"/>
    </source>
</evidence>
<dbReference type="SUPFAM" id="SSF103473">
    <property type="entry name" value="MFS general substrate transporter"/>
    <property type="match status" value="1"/>
</dbReference>
<dbReference type="GO" id="GO:0016020">
    <property type="term" value="C:membrane"/>
    <property type="evidence" value="ECO:0007669"/>
    <property type="project" value="UniProtKB-SubCell"/>
</dbReference>
<dbReference type="RefSeq" id="XP_023631886.1">
    <property type="nucleotide sequence ID" value="XM_023776118.1"/>
</dbReference>
<accession>A0A2D3VAR3</accession>
<feature type="transmembrane region" description="Helical" evidence="7">
    <location>
        <begin position="89"/>
        <end position="112"/>
    </location>
</feature>
<feature type="transmembrane region" description="Helical" evidence="7">
    <location>
        <begin position="349"/>
        <end position="369"/>
    </location>
</feature>
<keyword evidence="9" id="KW-1185">Reference proteome</keyword>
<keyword evidence="2" id="KW-0813">Transport</keyword>
<feature type="transmembrane region" description="Helical" evidence="7">
    <location>
        <begin position="185"/>
        <end position="206"/>
    </location>
</feature>
<dbReference type="Gene3D" id="1.20.1250.20">
    <property type="entry name" value="MFS general substrate transporter like domains"/>
    <property type="match status" value="2"/>
</dbReference>
<dbReference type="AlphaFoldDB" id="A0A2D3VAR3"/>
<evidence type="ECO:0000313" key="8">
    <source>
        <dbReference type="EMBL" id="CZT25163.1"/>
    </source>
</evidence>
<feature type="transmembrane region" description="Helical" evidence="7">
    <location>
        <begin position="413"/>
        <end position="434"/>
    </location>
</feature>
<keyword evidence="3 7" id="KW-0812">Transmembrane</keyword>
<evidence type="ECO:0000256" key="3">
    <source>
        <dbReference type="ARBA" id="ARBA00022692"/>
    </source>
</evidence>
<dbReference type="EMBL" id="FJUY01000025">
    <property type="protein sequence ID" value="CZT25163.1"/>
    <property type="molecule type" value="Genomic_DNA"/>
</dbReference>
<feature type="transmembrane region" description="Helical" evidence="7">
    <location>
        <begin position="323"/>
        <end position="342"/>
    </location>
</feature>
<dbReference type="Pfam" id="PF07690">
    <property type="entry name" value="MFS_1"/>
    <property type="match status" value="1"/>
</dbReference>
<proteinExistence type="predicted"/>
<dbReference type="PANTHER" id="PTHR43791">
    <property type="entry name" value="PERMEASE-RELATED"/>
    <property type="match status" value="1"/>
</dbReference>
<keyword evidence="4 7" id="KW-1133">Transmembrane helix</keyword>
<gene>
    <name evidence="8" type="ORF">RCC_10892</name>
</gene>
<organism evidence="8 9">
    <name type="scientific">Ramularia collo-cygni</name>
    <dbReference type="NCBI Taxonomy" id="112498"/>
    <lineage>
        <taxon>Eukaryota</taxon>
        <taxon>Fungi</taxon>
        <taxon>Dikarya</taxon>
        <taxon>Ascomycota</taxon>
        <taxon>Pezizomycotina</taxon>
        <taxon>Dothideomycetes</taxon>
        <taxon>Dothideomycetidae</taxon>
        <taxon>Mycosphaerellales</taxon>
        <taxon>Mycosphaerellaceae</taxon>
        <taxon>Ramularia</taxon>
    </lineage>
</organism>
<dbReference type="PANTHER" id="PTHR43791:SF22">
    <property type="entry name" value="TRANSPORTER, PUTATIVE (AFU_ORTHOLOGUE AFUA_6G11320)-RELATED"/>
    <property type="match status" value="1"/>
</dbReference>